<dbReference type="PROSITE" id="PS51918">
    <property type="entry name" value="RADICAL_SAM"/>
    <property type="match status" value="1"/>
</dbReference>
<keyword evidence="2" id="KW-0004">4Fe-4S</keyword>
<dbReference type="SMART" id="SM00729">
    <property type="entry name" value="Elp3"/>
    <property type="match status" value="1"/>
</dbReference>
<dbReference type="InterPro" id="IPR050377">
    <property type="entry name" value="Radical_SAM_PqqE_MftC-like"/>
</dbReference>
<organism evidence="9">
    <name type="scientific">hydrothermal vent metagenome</name>
    <dbReference type="NCBI Taxonomy" id="652676"/>
    <lineage>
        <taxon>unclassified sequences</taxon>
        <taxon>metagenomes</taxon>
        <taxon>ecological metagenomes</taxon>
    </lineage>
</organism>
<evidence type="ECO:0000256" key="2">
    <source>
        <dbReference type="ARBA" id="ARBA00022485"/>
    </source>
</evidence>
<dbReference type="SFLD" id="SFLDF00393">
    <property type="entry name" value="heme_D1_biosynthesis_(NirJ-lik"/>
    <property type="match status" value="1"/>
</dbReference>
<keyword evidence="4" id="KW-0479">Metal-binding</keyword>
<dbReference type="AlphaFoldDB" id="A0A3B1AI70"/>
<evidence type="ECO:0000256" key="6">
    <source>
        <dbReference type="ARBA" id="ARBA00023014"/>
    </source>
</evidence>
<dbReference type="InterPro" id="IPR034480">
    <property type="entry name" value="Heme_synthase-like"/>
</dbReference>
<dbReference type="GO" id="GO:0003824">
    <property type="term" value="F:catalytic activity"/>
    <property type="evidence" value="ECO:0007669"/>
    <property type="project" value="InterPro"/>
</dbReference>
<evidence type="ECO:0000256" key="3">
    <source>
        <dbReference type="ARBA" id="ARBA00022691"/>
    </source>
</evidence>
<dbReference type="InterPro" id="IPR013785">
    <property type="entry name" value="Aldolase_TIM"/>
</dbReference>
<dbReference type="GO" id="GO:0006783">
    <property type="term" value="P:heme biosynthetic process"/>
    <property type="evidence" value="ECO:0007669"/>
    <property type="project" value="TreeGrafter"/>
</dbReference>
<dbReference type="PANTHER" id="PTHR11228:SF7">
    <property type="entry name" value="PQQA PEPTIDE CYCLASE"/>
    <property type="match status" value="1"/>
</dbReference>
<proteinExistence type="predicted"/>
<reference evidence="9" key="1">
    <citation type="submission" date="2018-06" db="EMBL/GenBank/DDBJ databases">
        <authorList>
            <person name="Zhirakovskaya E."/>
        </authorList>
    </citation>
    <scope>NUCLEOTIDE SEQUENCE</scope>
</reference>
<dbReference type="InterPro" id="IPR017200">
    <property type="entry name" value="PqqE-like"/>
</dbReference>
<dbReference type="CDD" id="cd01335">
    <property type="entry name" value="Radical_SAM"/>
    <property type="match status" value="1"/>
</dbReference>
<keyword evidence="3" id="KW-0949">S-adenosyl-L-methionine</keyword>
<dbReference type="InterPro" id="IPR058240">
    <property type="entry name" value="rSAM_sf"/>
</dbReference>
<dbReference type="FunFam" id="3.20.20.70:FF:000188">
    <property type="entry name" value="Mycofactocin radical SAM maturase MftC"/>
    <property type="match status" value="1"/>
</dbReference>
<protein>
    <submittedName>
        <fullName evidence="9">Heme d1 biosynthesis protein NirJ</fullName>
    </submittedName>
</protein>
<dbReference type="EMBL" id="UOFT01000076">
    <property type="protein sequence ID" value="VAW99147.1"/>
    <property type="molecule type" value="Genomic_DNA"/>
</dbReference>
<dbReference type="SUPFAM" id="SSF102114">
    <property type="entry name" value="Radical SAM enzymes"/>
    <property type="match status" value="1"/>
</dbReference>
<evidence type="ECO:0000313" key="9">
    <source>
        <dbReference type="EMBL" id="VAW99147.1"/>
    </source>
</evidence>
<dbReference type="NCBIfam" id="TIGR04085">
    <property type="entry name" value="rSAM_more_4Fe4S"/>
    <property type="match status" value="1"/>
</dbReference>
<dbReference type="SFLD" id="SFLDG01385">
    <property type="entry name" value="heme_carboxy_lyase_like"/>
    <property type="match status" value="1"/>
</dbReference>
<keyword evidence="5" id="KW-0408">Iron</keyword>
<comment type="cofactor">
    <cofactor evidence="1">
        <name>[4Fe-4S] cluster</name>
        <dbReference type="ChEBI" id="CHEBI:49883"/>
    </cofactor>
</comment>
<dbReference type="NCBIfam" id="TIGR04051">
    <property type="entry name" value="rSAM_NirJ"/>
    <property type="match status" value="1"/>
</dbReference>
<dbReference type="InterPro" id="IPR007197">
    <property type="entry name" value="rSAM"/>
</dbReference>
<evidence type="ECO:0000256" key="5">
    <source>
        <dbReference type="ARBA" id="ARBA00023004"/>
    </source>
</evidence>
<dbReference type="GO" id="GO:0051539">
    <property type="term" value="F:4 iron, 4 sulfur cluster binding"/>
    <property type="evidence" value="ECO:0007669"/>
    <property type="project" value="UniProtKB-KW"/>
</dbReference>
<dbReference type="Gene3D" id="3.20.20.70">
    <property type="entry name" value="Aldolase class I"/>
    <property type="match status" value="1"/>
</dbReference>
<dbReference type="CDD" id="cd21123">
    <property type="entry name" value="SPASM_MftC-like"/>
    <property type="match status" value="1"/>
</dbReference>
<evidence type="ECO:0000256" key="4">
    <source>
        <dbReference type="ARBA" id="ARBA00022723"/>
    </source>
</evidence>
<evidence type="ECO:0000256" key="7">
    <source>
        <dbReference type="ARBA" id="ARBA00023239"/>
    </source>
</evidence>
<dbReference type="Pfam" id="PF04055">
    <property type="entry name" value="Radical_SAM"/>
    <property type="match status" value="1"/>
</dbReference>
<dbReference type="GO" id="GO:0046872">
    <property type="term" value="F:metal ion binding"/>
    <property type="evidence" value="ECO:0007669"/>
    <property type="project" value="UniProtKB-KW"/>
</dbReference>
<dbReference type="InterPro" id="IPR023992">
    <property type="entry name" value="HemeD1_Synth_NirJ"/>
</dbReference>
<feature type="domain" description="Radical SAM core" evidence="8">
    <location>
        <begin position="22"/>
        <end position="238"/>
    </location>
</feature>
<keyword evidence="6" id="KW-0411">Iron-sulfur</keyword>
<accession>A0A3B1AI70</accession>
<dbReference type="SFLD" id="SFLDG01386">
    <property type="entry name" value="main_SPASM_domain-containing"/>
    <property type="match status" value="1"/>
</dbReference>
<keyword evidence="7" id="KW-0456">Lyase</keyword>
<dbReference type="SFLD" id="SFLDG01067">
    <property type="entry name" value="SPASM/twitch_domain_containing"/>
    <property type="match status" value="1"/>
</dbReference>
<dbReference type="InterPro" id="IPR006638">
    <property type="entry name" value="Elp3/MiaA/NifB-like_rSAM"/>
</dbReference>
<gene>
    <name evidence="9" type="ORF">MNBD_GAMMA23-1472</name>
</gene>
<dbReference type="SFLD" id="SFLDS00029">
    <property type="entry name" value="Radical_SAM"/>
    <property type="match status" value="1"/>
</dbReference>
<dbReference type="PANTHER" id="PTHR11228">
    <property type="entry name" value="RADICAL SAM DOMAIN PROTEIN"/>
    <property type="match status" value="1"/>
</dbReference>
<evidence type="ECO:0000259" key="8">
    <source>
        <dbReference type="PROSITE" id="PS51918"/>
    </source>
</evidence>
<sequence>MFRISQYMHELKNPQPLGVKRNPAGPVVIWNLIRRCNLTCKHCYSISADKDFPGELSTQDVFNAMDDLKSFHVPVLILSGGEPLMRSDIFDISKHAKEMGFYVGLSTNGTMINESNINAIAAIGYDYVGISIDGVRETHDKFRRKQGAFDESMQGIRLCHQAGIKVGMRFTLTMDNAHELSDLLNIMEQEKVDKFYLSHLNYAGRGNKNRKDDVVHQLTRNAMDLLFDTCWQHIEAGREREFVTGNNDADGVYLLHWIEKRFPDKLEHMRAKLVQWGGNSSGVNISNIDNLGNVHPDTFWWDYNLGNVKERPFSAIWQDQSDPLMVGLKSQPRPLEGRCSQCNYLDVCGGNTRVRAYQLTNNFWAEDPACYLSDKEIGVQTTEQRLQVTPWVRQNKLVQNKVAQTK</sequence>
<dbReference type="PIRSF" id="PIRSF037420">
    <property type="entry name" value="PQQ_syn_pqqE"/>
    <property type="match status" value="1"/>
</dbReference>
<evidence type="ECO:0000256" key="1">
    <source>
        <dbReference type="ARBA" id="ARBA00001966"/>
    </source>
</evidence>
<name>A0A3B1AI70_9ZZZZ</name>
<dbReference type="InterPro" id="IPR023885">
    <property type="entry name" value="4Fe4S-binding_SPASM_dom"/>
</dbReference>